<comment type="function">
    <text evidence="6 8 9">Necessary for efficient RNA polymerase transcription elongation past template-encoded arresting sites. The arresting sites in DNA have the property of trapping a certain fraction of elongating RNA polymerases that pass through, resulting in locked ternary complexes. Cleavage of the nascent transcript by cleavage factors such as GreA or GreB allows the resumption of elongation from the new 3'terminus. GreA releases sequences of 2 to 3 nucleotides.</text>
</comment>
<gene>
    <name evidence="8 12" type="primary">greA</name>
    <name evidence="12" type="ORF">F1654_08190</name>
</gene>
<dbReference type="Pfam" id="PF03449">
    <property type="entry name" value="GreA_GreB_N"/>
    <property type="match status" value="1"/>
</dbReference>
<organism evidence="12 13">
    <name type="scientific">Alkalicaulis satelles</name>
    <dbReference type="NCBI Taxonomy" id="2609175"/>
    <lineage>
        <taxon>Bacteria</taxon>
        <taxon>Pseudomonadati</taxon>
        <taxon>Pseudomonadota</taxon>
        <taxon>Alphaproteobacteria</taxon>
        <taxon>Maricaulales</taxon>
        <taxon>Maricaulaceae</taxon>
        <taxon>Alkalicaulis</taxon>
    </lineage>
</organism>
<dbReference type="Gene3D" id="1.10.287.180">
    <property type="entry name" value="Transcription elongation factor, GreA/GreB, N-terminal domain"/>
    <property type="match status" value="1"/>
</dbReference>
<evidence type="ECO:0000313" key="12">
    <source>
        <dbReference type="EMBL" id="KAA5803768.1"/>
    </source>
</evidence>
<dbReference type="GO" id="GO:0003746">
    <property type="term" value="F:translation elongation factor activity"/>
    <property type="evidence" value="ECO:0007669"/>
    <property type="project" value="UniProtKB-KW"/>
</dbReference>
<dbReference type="PANTHER" id="PTHR30437">
    <property type="entry name" value="TRANSCRIPTION ELONGATION FACTOR GREA"/>
    <property type="match status" value="1"/>
</dbReference>
<dbReference type="InterPro" id="IPR018151">
    <property type="entry name" value="TF_GreA/GreB_CS"/>
</dbReference>
<feature type="domain" description="Transcription elongation factor GreA/GreB N-terminal" evidence="11">
    <location>
        <begin position="4"/>
        <end position="74"/>
    </location>
</feature>
<evidence type="ECO:0000256" key="4">
    <source>
        <dbReference type="ARBA" id="ARBA00023125"/>
    </source>
</evidence>
<evidence type="ECO:0000259" key="11">
    <source>
        <dbReference type="Pfam" id="PF03449"/>
    </source>
</evidence>
<dbReference type="GO" id="GO:0032784">
    <property type="term" value="P:regulation of DNA-templated transcription elongation"/>
    <property type="evidence" value="ECO:0007669"/>
    <property type="project" value="UniProtKB-UniRule"/>
</dbReference>
<keyword evidence="13" id="KW-1185">Reference proteome</keyword>
<dbReference type="FunFam" id="1.10.287.180:FF:000001">
    <property type="entry name" value="Transcription elongation factor GreA"/>
    <property type="match status" value="1"/>
</dbReference>
<evidence type="ECO:0000256" key="5">
    <source>
        <dbReference type="ARBA" id="ARBA00023163"/>
    </source>
</evidence>
<dbReference type="GO" id="GO:0006354">
    <property type="term" value="P:DNA-templated transcription elongation"/>
    <property type="evidence" value="ECO:0007669"/>
    <property type="project" value="TreeGrafter"/>
</dbReference>
<name>A0A5M6ZKM1_9PROT</name>
<keyword evidence="4 8" id="KW-0238">DNA-binding</keyword>
<dbReference type="GO" id="GO:0003677">
    <property type="term" value="F:DNA binding"/>
    <property type="evidence" value="ECO:0007669"/>
    <property type="project" value="UniProtKB-UniRule"/>
</dbReference>
<proteinExistence type="inferred from homology"/>
<keyword evidence="5 8" id="KW-0804">Transcription</keyword>
<evidence type="ECO:0000256" key="7">
    <source>
        <dbReference type="ARBA" id="ARBA00030776"/>
    </source>
</evidence>
<dbReference type="PIRSF" id="PIRSF006092">
    <property type="entry name" value="GreA_GreB"/>
    <property type="match status" value="1"/>
</dbReference>
<evidence type="ECO:0000256" key="8">
    <source>
        <dbReference type="HAMAP-Rule" id="MF_00105"/>
    </source>
</evidence>
<evidence type="ECO:0000256" key="9">
    <source>
        <dbReference type="RuleBase" id="RU000556"/>
    </source>
</evidence>
<dbReference type="NCBIfam" id="NF001263">
    <property type="entry name" value="PRK00226.1-4"/>
    <property type="match status" value="1"/>
</dbReference>
<protein>
    <recommendedName>
        <fullName evidence="2 8">Transcription elongation factor GreA</fullName>
    </recommendedName>
    <alternativeName>
        <fullName evidence="7 8">Transcript cleavage factor GreA</fullName>
    </alternativeName>
</protein>
<dbReference type="EMBL" id="VWOJ01000002">
    <property type="protein sequence ID" value="KAA5803768.1"/>
    <property type="molecule type" value="Genomic_DNA"/>
</dbReference>
<keyword evidence="3 8" id="KW-0805">Transcription regulation</keyword>
<dbReference type="Proteomes" id="UP000325122">
    <property type="component" value="Unassembled WGS sequence"/>
</dbReference>
<dbReference type="RefSeq" id="WP_150023036.1">
    <property type="nucleotide sequence ID" value="NZ_VWOJ01000002.1"/>
</dbReference>
<keyword evidence="12" id="KW-0251">Elongation factor</keyword>
<evidence type="ECO:0000313" key="13">
    <source>
        <dbReference type="Proteomes" id="UP000325122"/>
    </source>
</evidence>
<evidence type="ECO:0000256" key="1">
    <source>
        <dbReference type="ARBA" id="ARBA00008213"/>
    </source>
</evidence>
<evidence type="ECO:0000256" key="6">
    <source>
        <dbReference type="ARBA" id="ARBA00024916"/>
    </source>
</evidence>
<accession>A0A5M6ZKM1</accession>
<comment type="similarity">
    <text evidence="1 8 9">Belongs to the GreA/GreB family.</text>
</comment>
<dbReference type="NCBIfam" id="TIGR01462">
    <property type="entry name" value="greA"/>
    <property type="match status" value="1"/>
</dbReference>
<dbReference type="AlphaFoldDB" id="A0A5M6ZKM1"/>
<dbReference type="InterPro" id="IPR022691">
    <property type="entry name" value="Tscrpt_elong_fac_GreA/B_N"/>
</dbReference>
<dbReference type="InterPro" id="IPR036805">
    <property type="entry name" value="Tscrpt_elong_fac_GreA/B_N_sf"/>
</dbReference>
<dbReference type="InterPro" id="IPR036953">
    <property type="entry name" value="GreA/GreB_C_sf"/>
</dbReference>
<dbReference type="InterPro" id="IPR028624">
    <property type="entry name" value="Tscrpt_elong_fac_GreA/B"/>
</dbReference>
<keyword evidence="12" id="KW-0648">Protein biosynthesis</keyword>
<dbReference type="Gene3D" id="3.10.50.30">
    <property type="entry name" value="Transcription elongation factor, GreA/GreB, C-terminal domain"/>
    <property type="match status" value="1"/>
</dbReference>
<dbReference type="SUPFAM" id="SSF54534">
    <property type="entry name" value="FKBP-like"/>
    <property type="match status" value="1"/>
</dbReference>
<reference evidence="12 13" key="1">
    <citation type="submission" date="2019-09" db="EMBL/GenBank/DDBJ databases">
        <authorList>
            <person name="Kevbrin V."/>
            <person name="Grouzdev D.S."/>
        </authorList>
    </citation>
    <scope>NUCLEOTIDE SEQUENCE [LARGE SCALE GENOMIC DNA]</scope>
    <source>
        <strain evidence="12 13">G-192</strain>
    </source>
</reference>
<evidence type="ECO:0000256" key="2">
    <source>
        <dbReference type="ARBA" id="ARBA00013729"/>
    </source>
</evidence>
<dbReference type="SUPFAM" id="SSF46557">
    <property type="entry name" value="GreA transcript cleavage protein, N-terminal domain"/>
    <property type="match status" value="1"/>
</dbReference>
<dbReference type="InterPro" id="IPR006359">
    <property type="entry name" value="Tscrpt_elong_fac_GreA"/>
</dbReference>
<evidence type="ECO:0000256" key="3">
    <source>
        <dbReference type="ARBA" id="ARBA00023015"/>
    </source>
</evidence>
<evidence type="ECO:0000259" key="10">
    <source>
        <dbReference type="Pfam" id="PF01272"/>
    </source>
</evidence>
<dbReference type="PANTHER" id="PTHR30437:SF4">
    <property type="entry name" value="TRANSCRIPTION ELONGATION FACTOR GREA"/>
    <property type="match status" value="1"/>
</dbReference>
<dbReference type="NCBIfam" id="NF001264">
    <property type="entry name" value="PRK00226.1-5"/>
    <property type="match status" value="1"/>
</dbReference>
<feature type="domain" description="Transcription elongation factor GreA/GreB C-terminal" evidence="10">
    <location>
        <begin position="82"/>
        <end position="155"/>
    </location>
</feature>
<dbReference type="Pfam" id="PF01272">
    <property type="entry name" value="GreA_GreB"/>
    <property type="match status" value="1"/>
</dbReference>
<sequence>MQKIPMTGEGHKALDEELRHLKTVERPAVIQAISEARDHGDLSENAEYHAAKERQGWIEGRVQELEDKLARAQVIDITKLSGDTVKFGATVTVVDEDTDAEATYKIVGDDEADVKSGKISISSPIARALINKETGDVVEVAAPGGVKSYEILKVEWV</sequence>
<dbReference type="InterPro" id="IPR001437">
    <property type="entry name" value="Tscrpt_elong_fac_GreA/B_C"/>
</dbReference>
<dbReference type="PROSITE" id="PS00829">
    <property type="entry name" value="GREAB_1"/>
    <property type="match status" value="1"/>
</dbReference>
<dbReference type="NCBIfam" id="NF001261">
    <property type="entry name" value="PRK00226.1-2"/>
    <property type="match status" value="1"/>
</dbReference>
<dbReference type="GO" id="GO:0070063">
    <property type="term" value="F:RNA polymerase binding"/>
    <property type="evidence" value="ECO:0007669"/>
    <property type="project" value="InterPro"/>
</dbReference>
<dbReference type="InterPro" id="IPR023459">
    <property type="entry name" value="Tscrpt_elong_fac_GreA/B_fam"/>
</dbReference>
<comment type="caution">
    <text evidence="12">The sequence shown here is derived from an EMBL/GenBank/DDBJ whole genome shotgun (WGS) entry which is preliminary data.</text>
</comment>
<dbReference type="HAMAP" id="MF_00105">
    <property type="entry name" value="GreA_GreB"/>
    <property type="match status" value="1"/>
</dbReference>
<dbReference type="FunFam" id="3.10.50.30:FF:000001">
    <property type="entry name" value="Transcription elongation factor GreA"/>
    <property type="match status" value="1"/>
</dbReference>
<dbReference type="PROSITE" id="PS00830">
    <property type="entry name" value="GREAB_2"/>
    <property type="match status" value="1"/>
</dbReference>